<proteinExistence type="predicted"/>
<keyword evidence="1" id="KW-0808">Transferase</keyword>
<evidence type="ECO:0000313" key="1">
    <source>
        <dbReference type="EMBL" id="TKY92410.1"/>
    </source>
</evidence>
<dbReference type="Proteomes" id="UP000315423">
    <property type="component" value="Unassembled WGS sequence"/>
</dbReference>
<comment type="caution">
    <text evidence="1">The sequence shown here is derived from an EMBL/GenBank/DDBJ whole genome shotgun (WGS) entry which is preliminary data.</text>
</comment>
<reference evidence="1" key="1">
    <citation type="submission" date="2018-09" db="EMBL/GenBank/DDBJ databases">
        <title>A genomic encyclopedia of anaerobic methanotrophic archaea.</title>
        <authorList>
            <person name="Skennerton C.T."/>
            <person name="Chadwick G.L."/>
            <person name="Laso-Perez R."/>
            <person name="Leu A.O."/>
            <person name="Speth D.R."/>
            <person name="Yu H."/>
            <person name="Morgan-Lang C."/>
            <person name="Hatzenpichler R."/>
            <person name="Goudeau D."/>
            <person name="Malmstrom R."/>
            <person name="Woyke T."/>
            <person name="Hallam S."/>
            <person name="Tyson G.W."/>
            <person name="Wegener G."/>
            <person name="Boetius A."/>
            <person name="Orphan V.J."/>
        </authorList>
    </citation>
    <scope>NUCLEOTIDE SEQUENCE</scope>
    <source>
        <strain evidence="1">CONS3730D10UFb2</strain>
    </source>
</reference>
<sequence>MIHIAKPLIGHREINAVNDVLRSGIIAQGPKVGQFEHDFAEYIGVDYAVAVNSGTSALYASLLGHGIGKGDEVITTPFSFIATANMILAVGAVPVFADILDDTFNISPDSILENITPKTRAIIPVHLYGHPPQMDEIMKIADDHDLSVIEDACQAHGAVYNGRKTGSFSTATFSFYPTKNMTTSEGGMVTTNDKTVADKIKMIRNHGSNEQYIHEIFGDNLRMTDIAAAIGIEQLKKLDEFNKARQENARTLNKLLQGIDGIITPSTSVNSIHVFHQYTIRVTREFSITRDELRMHLTENGIGTGVYYPVPIHEQPFYQTLGYTSTIPVAQKAANEVLSLPVHPGLTEDDVRTVAAAIEQNPR</sequence>
<organism evidence="1 2">
    <name type="scientific">Candidatus Methanomarinus sp</name>
    <dbReference type="NCBI Taxonomy" id="3386244"/>
    <lineage>
        <taxon>Archaea</taxon>
        <taxon>Methanobacteriati</taxon>
        <taxon>Methanobacteriota</taxon>
        <taxon>Stenosarchaea group</taxon>
        <taxon>Methanomicrobia</taxon>
        <taxon>Methanosarcinales</taxon>
        <taxon>ANME-2 cluster</taxon>
        <taxon>Candidatus Methanocomedenaceae</taxon>
        <taxon>Candidatus Methanomarinus</taxon>
    </lineage>
</organism>
<evidence type="ECO:0000313" key="2">
    <source>
        <dbReference type="Proteomes" id="UP000315423"/>
    </source>
</evidence>
<accession>A0AC61SCR9</accession>
<gene>
    <name evidence="1" type="ORF">C5S46_00785</name>
</gene>
<keyword evidence="1" id="KW-0032">Aminotransferase</keyword>
<protein>
    <submittedName>
        <fullName evidence="1">DegT/DnrJ/EryC1/StrS family aminotransferase</fullName>
    </submittedName>
</protein>
<name>A0AC61SCR9_9EURY</name>
<dbReference type="EMBL" id="QYBA01000023">
    <property type="protein sequence ID" value="TKY92410.1"/>
    <property type="molecule type" value="Genomic_DNA"/>
</dbReference>